<feature type="transmembrane region" description="Helical" evidence="1">
    <location>
        <begin position="31"/>
        <end position="53"/>
    </location>
</feature>
<dbReference type="EMBL" id="KU869712">
    <property type="protein sequence ID" value="AND97101.1"/>
    <property type="molecule type" value="Genomic_DNA"/>
</dbReference>
<organism evidence="2">
    <name type="scientific">Stygobromus tenuis potomacus</name>
    <dbReference type="NCBI Taxonomy" id="1849149"/>
    <lineage>
        <taxon>Eukaryota</taxon>
        <taxon>Metazoa</taxon>
        <taxon>Ecdysozoa</taxon>
        <taxon>Arthropoda</taxon>
        <taxon>Crustacea</taxon>
        <taxon>Multicrustacea</taxon>
        <taxon>Malacostraca</taxon>
        <taxon>Eumalacostraca</taxon>
        <taxon>Peracarida</taxon>
        <taxon>Amphipoda</taxon>
        <taxon>Senticaudata</taxon>
        <taxon>Gammarida</taxon>
        <taxon>Crangonyctidira</taxon>
        <taxon>Crangonyctoidea</taxon>
        <taxon>Crangonyctidae</taxon>
        <taxon>Stygobromus</taxon>
    </lineage>
</organism>
<keyword evidence="1" id="KW-1133">Transmembrane helix</keyword>
<reference evidence="2" key="1">
    <citation type="submission" date="2016-03" db="EMBL/GenBank/DDBJ databases">
        <title>Comparative mitogenomic analyses of three North American stygobiont amphipods of the genus Stygobromus (Crustacea: Amphipoda).</title>
        <authorList>
            <person name="Aunins A.W."/>
            <person name="King T.L."/>
            <person name="Hobson C.S."/>
            <person name="Nelms D.L."/>
        </authorList>
    </citation>
    <scope>NUCLEOTIDE SEQUENCE</scope>
</reference>
<evidence type="ECO:0000313" key="2">
    <source>
        <dbReference type="EMBL" id="AND97101.1"/>
    </source>
</evidence>
<dbReference type="AlphaFoldDB" id="A0A172QHD5"/>
<protein>
    <submittedName>
        <fullName evidence="2">NADH dehydrogenase subunit 4L</fullName>
    </submittedName>
</protein>
<sequence length="97" mass="10921">MEMLLKVSSGFILVVGLLKFIINYTHLLVSLLSLEFIALGLFCGLSSLVMFYFMESFCLLYLIIMIVCEGVLGLALLVTSVNSHNMDYMNIFNFSMC</sequence>
<accession>A0A172QHD5</accession>
<feature type="transmembrane region" description="Helical" evidence="1">
    <location>
        <begin position="59"/>
        <end position="79"/>
    </location>
</feature>
<proteinExistence type="predicted"/>
<dbReference type="Gene3D" id="1.10.287.3510">
    <property type="match status" value="1"/>
</dbReference>
<feature type="transmembrane region" description="Helical" evidence="1">
    <location>
        <begin position="6"/>
        <end position="24"/>
    </location>
</feature>
<keyword evidence="1" id="KW-0812">Transmembrane</keyword>
<evidence type="ECO:0000256" key="1">
    <source>
        <dbReference type="SAM" id="Phobius"/>
    </source>
</evidence>
<gene>
    <name evidence="2" type="primary">nad4L</name>
</gene>
<keyword evidence="2" id="KW-0496">Mitochondrion</keyword>
<keyword evidence="1" id="KW-0472">Membrane</keyword>
<geneLocation type="mitochondrion" evidence="2"/>
<name>A0A172QHD5_9CRUS</name>